<comment type="cofactor">
    <cofactor evidence="7">
        <name>Mg(2+)</name>
        <dbReference type="ChEBI" id="CHEBI:18420"/>
    </cofactor>
    <text evidence="7">Divalent metal ions. Mg(2+) is the most effective.</text>
</comment>
<reference evidence="8 9" key="1">
    <citation type="journal article" date="2009" name="Genome Res.">
        <title>Comparative genomics of protoploid Saccharomycetaceae.</title>
        <authorList>
            <consortium name="The Genolevures Consortium"/>
            <person name="Souciet J.-L."/>
            <person name="Dujon B."/>
            <person name="Gaillardin C."/>
            <person name="Johnston M."/>
            <person name="Baret P.V."/>
            <person name="Cliften P."/>
            <person name="Sherman D.J."/>
            <person name="Weissenbach J."/>
            <person name="Westhof E."/>
            <person name="Wincker P."/>
            <person name="Jubin C."/>
            <person name="Poulain J."/>
            <person name="Barbe V."/>
            <person name="Segurens B."/>
            <person name="Artiguenave F."/>
            <person name="Anthouard V."/>
            <person name="Vacherie B."/>
            <person name="Val M.-E."/>
            <person name="Fulton R.S."/>
            <person name="Minx P."/>
            <person name="Wilson R."/>
            <person name="Durrens P."/>
            <person name="Jean G."/>
            <person name="Marck C."/>
            <person name="Martin T."/>
            <person name="Nikolski M."/>
            <person name="Rolland T."/>
            <person name="Seret M.-L."/>
            <person name="Casaregola S."/>
            <person name="Despons L."/>
            <person name="Fairhead C."/>
            <person name="Fischer G."/>
            <person name="Lafontaine I."/>
            <person name="Leh V."/>
            <person name="Lemaire M."/>
            <person name="de Montigny J."/>
            <person name="Neuveglise C."/>
            <person name="Thierry A."/>
            <person name="Blanc-Lenfle I."/>
            <person name="Bleykasten C."/>
            <person name="Diffels J."/>
            <person name="Fritsch E."/>
            <person name="Frangeul L."/>
            <person name="Goeffon A."/>
            <person name="Jauniaux N."/>
            <person name="Kachouri-Lafond R."/>
            <person name="Payen C."/>
            <person name="Potier S."/>
            <person name="Pribylova L."/>
            <person name="Ozanne C."/>
            <person name="Richard G.-F."/>
            <person name="Sacerdot C."/>
            <person name="Straub M.-L."/>
            <person name="Talla E."/>
        </authorList>
    </citation>
    <scope>NUCLEOTIDE SEQUENCE [LARGE SCALE GENOMIC DNA]</scope>
    <source>
        <strain evidence="9">ATCC 56472 / CBS 6340 / NRRL Y-8284</strain>
    </source>
</reference>
<dbReference type="Proteomes" id="UP000002036">
    <property type="component" value="Chromosome B"/>
</dbReference>
<feature type="binding site" evidence="7">
    <location>
        <position position="56"/>
    </location>
    <ligand>
        <name>Mg(2+)</name>
        <dbReference type="ChEBI" id="CHEBI:18420"/>
    </ligand>
</feature>
<evidence type="ECO:0000256" key="7">
    <source>
        <dbReference type="PIRSR" id="PIRSR000915-3"/>
    </source>
</evidence>
<evidence type="ECO:0000256" key="3">
    <source>
        <dbReference type="ARBA" id="ARBA00066659"/>
    </source>
</evidence>
<feature type="active site" description="Nucleophile" evidence="5">
    <location>
        <position position="54"/>
    </location>
</feature>
<dbReference type="NCBIfam" id="TIGR01452">
    <property type="entry name" value="PGP_euk"/>
    <property type="match status" value="1"/>
</dbReference>
<name>C5DD40_LACTC</name>
<dbReference type="eggNOG" id="KOG2882">
    <property type="taxonomic scope" value="Eukaryota"/>
</dbReference>
<dbReference type="SFLD" id="SFLDF00039">
    <property type="entry name" value="phosphoglycolate_phosphatase_2"/>
    <property type="match status" value="1"/>
</dbReference>
<dbReference type="OMA" id="PPMHRET"/>
<dbReference type="InParanoid" id="C5DD40"/>
<dbReference type="GeneID" id="8290979"/>
<feature type="active site" description="Proton donor" evidence="5">
    <location>
        <position position="56"/>
    </location>
</feature>
<dbReference type="PANTHER" id="PTHR19288">
    <property type="entry name" value="4-NITROPHENYLPHOSPHATASE-RELATED"/>
    <property type="match status" value="1"/>
</dbReference>
<protein>
    <recommendedName>
        <fullName evidence="4">4-nitrophenylphosphatase</fullName>
        <ecNumber evidence="3">3.1.3.41</ecNumber>
    </recommendedName>
</protein>
<dbReference type="FunCoup" id="C5DD40">
    <property type="interactions" value="576"/>
</dbReference>
<dbReference type="GO" id="GO:0046872">
    <property type="term" value="F:metal ion binding"/>
    <property type="evidence" value="ECO:0007669"/>
    <property type="project" value="UniProtKB-KW"/>
</dbReference>
<evidence type="ECO:0000256" key="5">
    <source>
        <dbReference type="PIRSR" id="PIRSR000915-1"/>
    </source>
</evidence>
<feature type="binding site" evidence="6">
    <location>
        <position position="253"/>
    </location>
    <ligand>
        <name>substrate</name>
    </ligand>
</feature>
<evidence type="ECO:0000313" key="8">
    <source>
        <dbReference type="EMBL" id="CAR21701.1"/>
    </source>
</evidence>
<dbReference type="FunFam" id="3.40.50.1000:FF:000039">
    <property type="entry name" value="Phosphoglycolate phosphatase"/>
    <property type="match status" value="1"/>
</dbReference>
<dbReference type="InterPro" id="IPR023214">
    <property type="entry name" value="HAD_sf"/>
</dbReference>
<sequence length="333" mass="36958">MKTKYLFQSADCTRYLQKRANTIKKMTQTNSPVKVNSKEVAQELLDQYDTFLFDCDGVLWLGSHLLPHINETLEMLLSRGKKLYFVTNNSTKSRAAYTKKFASYGIKVTEDQIFTSGYASALYVRDTLKLTPGKDKVWVFGEAGITEELKLMGIESLGCNDPRLDEPFDISSSPFLKNGLDPDVKCVIAGLDTKINYHRLAVTLQYLQQPDVKFVATNIDSTYPSKGHILPGAGSMIECVAFSSGREPAACGKPNPNMLNAIVSSKKIDRSKCCMVGDRLNTDMRFGIEGKLGGTLLVLTGIETEEKALDSTGDHPLPKYYAEKLGDLYELTK</sequence>
<dbReference type="HOGENOM" id="CLU_043473_0_0_1"/>
<dbReference type="SFLD" id="SFLDS00003">
    <property type="entry name" value="Haloacid_Dehalogenase"/>
    <property type="match status" value="1"/>
</dbReference>
<dbReference type="NCBIfam" id="TIGR01460">
    <property type="entry name" value="HAD-SF-IIA"/>
    <property type="match status" value="1"/>
</dbReference>
<dbReference type="InterPro" id="IPR006357">
    <property type="entry name" value="HAD-SF_hydro_IIA"/>
</dbReference>
<dbReference type="KEGG" id="lth:KLTH0B08074g"/>
<keyword evidence="7" id="KW-0460">Magnesium</keyword>
<dbReference type="SUPFAM" id="SSF56784">
    <property type="entry name" value="HAD-like"/>
    <property type="match status" value="1"/>
</dbReference>
<keyword evidence="1" id="KW-0378">Hydrolase</keyword>
<dbReference type="Pfam" id="PF13242">
    <property type="entry name" value="Hydrolase_like"/>
    <property type="match status" value="1"/>
</dbReference>
<feature type="binding site" evidence="7">
    <location>
        <position position="278"/>
    </location>
    <ligand>
        <name>Mg(2+)</name>
        <dbReference type="ChEBI" id="CHEBI:18420"/>
    </ligand>
</feature>
<dbReference type="Gene3D" id="3.40.50.1000">
    <property type="entry name" value="HAD superfamily/HAD-like"/>
    <property type="match status" value="2"/>
</dbReference>
<gene>
    <name evidence="8" type="ordered locus">KLTH0B08074g</name>
</gene>
<dbReference type="AlphaFoldDB" id="C5DD40"/>
<feature type="binding site" evidence="7">
    <location>
        <position position="54"/>
    </location>
    <ligand>
        <name>Mg(2+)</name>
        <dbReference type="ChEBI" id="CHEBI:18420"/>
    </ligand>
</feature>
<evidence type="ECO:0000313" key="9">
    <source>
        <dbReference type="Proteomes" id="UP000002036"/>
    </source>
</evidence>
<keyword evidence="9" id="KW-1185">Reference proteome</keyword>
<dbReference type="InterPro" id="IPR006349">
    <property type="entry name" value="PGP_euk"/>
</dbReference>
<dbReference type="SFLD" id="SFLDG01139">
    <property type="entry name" value="C2.A:_Pyridoxal_Phosphate_Phos"/>
    <property type="match status" value="1"/>
</dbReference>
<dbReference type="EMBL" id="CU928166">
    <property type="protein sequence ID" value="CAR21701.1"/>
    <property type="molecule type" value="Genomic_DNA"/>
</dbReference>
<evidence type="ECO:0000256" key="1">
    <source>
        <dbReference type="ARBA" id="ARBA00022801"/>
    </source>
</evidence>
<dbReference type="STRING" id="559295.C5DD40"/>
<evidence type="ECO:0000256" key="2">
    <source>
        <dbReference type="ARBA" id="ARBA00050247"/>
    </source>
</evidence>
<organism evidence="8 9">
    <name type="scientific">Lachancea thermotolerans (strain ATCC 56472 / CBS 6340 / NRRL Y-8284)</name>
    <name type="common">Yeast</name>
    <name type="synonym">Kluyveromyces thermotolerans</name>
    <dbReference type="NCBI Taxonomy" id="559295"/>
    <lineage>
        <taxon>Eukaryota</taxon>
        <taxon>Fungi</taxon>
        <taxon>Dikarya</taxon>
        <taxon>Ascomycota</taxon>
        <taxon>Saccharomycotina</taxon>
        <taxon>Saccharomycetes</taxon>
        <taxon>Saccharomycetales</taxon>
        <taxon>Saccharomycetaceae</taxon>
        <taxon>Lachancea</taxon>
    </lineage>
</organism>
<dbReference type="GO" id="GO:0004035">
    <property type="term" value="F:alkaline phosphatase activity"/>
    <property type="evidence" value="ECO:0007669"/>
    <property type="project" value="TreeGrafter"/>
</dbReference>
<dbReference type="Pfam" id="PF13344">
    <property type="entry name" value="Hydrolase_6"/>
    <property type="match status" value="1"/>
</dbReference>
<keyword evidence="7" id="KW-0479">Metal-binding</keyword>
<dbReference type="OrthoDB" id="413953at2759"/>
<dbReference type="EC" id="3.1.3.41" evidence="3"/>
<dbReference type="InterPro" id="IPR036412">
    <property type="entry name" value="HAD-like_sf"/>
</dbReference>
<dbReference type="GO" id="GO:0008967">
    <property type="term" value="F:phosphoglycolate phosphatase activity"/>
    <property type="evidence" value="ECO:0007669"/>
    <property type="project" value="TreeGrafter"/>
</dbReference>
<dbReference type="PIRSF" id="PIRSF000915">
    <property type="entry name" value="PGP-type_phosphatase"/>
    <property type="match status" value="1"/>
</dbReference>
<dbReference type="GO" id="GO:0005737">
    <property type="term" value="C:cytoplasm"/>
    <property type="evidence" value="ECO:0007669"/>
    <property type="project" value="TreeGrafter"/>
</dbReference>
<comment type="catalytic activity">
    <reaction evidence="2">
        <text>4-nitrophenyl phosphate + H2O = 4-nitrophenol + phosphate + H(+)</text>
        <dbReference type="Rhea" id="RHEA:21664"/>
        <dbReference type="ChEBI" id="CHEBI:15377"/>
        <dbReference type="ChEBI" id="CHEBI:15378"/>
        <dbReference type="ChEBI" id="CHEBI:43474"/>
        <dbReference type="ChEBI" id="CHEBI:57917"/>
        <dbReference type="ChEBI" id="CHEBI:61146"/>
        <dbReference type="EC" id="3.1.3.41"/>
    </reaction>
</comment>
<proteinExistence type="predicted"/>
<evidence type="ECO:0000256" key="4">
    <source>
        <dbReference type="ARBA" id="ARBA00069197"/>
    </source>
</evidence>
<evidence type="ECO:0000256" key="6">
    <source>
        <dbReference type="PIRSR" id="PIRSR000915-2"/>
    </source>
</evidence>
<accession>C5DD40</accession>
<dbReference type="PANTHER" id="PTHR19288:SF46">
    <property type="entry name" value="HALOACID DEHALOGENASE-LIKE HYDROLASE DOMAIN-CONTAINING PROTEIN 2"/>
    <property type="match status" value="1"/>
</dbReference>
<dbReference type="RefSeq" id="XP_002552139.1">
    <property type="nucleotide sequence ID" value="XM_002552093.1"/>
</dbReference>